<dbReference type="AlphaFoldDB" id="A0A172TFZ7"/>
<name>A0A172TFZ7_9BACL</name>
<organism evidence="1 2">
    <name type="scientific">Paenibacillus swuensis</name>
    <dbReference type="NCBI Taxonomy" id="1178515"/>
    <lineage>
        <taxon>Bacteria</taxon>
        <taxon>Bacillati</taxon>
        <taxon>Bacillota</taxon>
        <taxon>Bacilli</taxon>
        <taxon>Bacillales</taxon>
        <taxon>Paenibacillaceae</taxon>
        <taxon>Paenibacillus</taxon>
    </lineage>
</organism>
<accession>A0A172TFZ7</accession>
<reference evidence="1 2" key="1">
    <citation type="submission" date="2015-01" db="EMBL/GenBank/DDBJ databases">
        <title>Paenibacillus swuensis/DY6/whole genome sequencing.</title>
        <authorList>
            <person name="Kim M.K."/>
            <person name="Srinivasan S."/>
            <person name="Lee J.-J."/>
        </authorList>
    </citation>
    <scope>NUCLEOTIDE SEQUENCE [LARGE SCALE GENOMIC DNA]</scope>
    <source>
        <strain evidence="1 2">DY6</strain>
    </source>
</reference>
<protein>
    <submittedName>
        <fullName evidence="1">Uncharacterized protein</fullName>
    </submittedName>
</protein>
<dbReference type="STRING" id="1178515.SY83_05535"/>
<dbReference type="KEGG" id="pswu:SY83_05535"/>
<dbReference type="PATRIC" id="fig|1178515.4.peg.1123"/>
<evidence type="ECO:0000313" key="1">
    <source>
        <dbReference type="EMBL" id="ANE45856.1"/>
    </source>
</evidence>
<dbReference type="EMBL" id="CP011388">
    <property type="protein sequence ID" value="ANE45856.1"/>
    <property type="molecule type" value="Genomic_DNA"/>
</dbReference>
<keyword evidence="2" id="KW-1185">Reference proteome</keyword>
<gene>
    <name evidence="1" type="ORF">SY83_05535</name>
</gene>
<dbReference type="RefSeq" id="WP_068605018.1">
    <property type="nucleotide sequence ID" value="NZ_CP011388.1"/>
</dbReference>
<dbReference type="Proteomes" id="UP000076927">
    <property type="component" value="Chromosome"/>
</dbReference>
<proteinExistence type="predicted"/>
<evidence type="ECO:0000313" key="2">
    <source>
        <dbReference type="Proteomes" id="UP000076927"/>
    </source>
</evidence>
<sequence>MKEIRPASRYLTRIISLLTILALLAAIVPTVTLHAAKGSMKVSVDGTLLEDEAVKEVNGLTHADVSVYARSLNIPFTYDALMNQVSIGDAQIFAEHIGGKYYAPVNQLAEATHALEVKTDAKKDLVSVIYAPSNKTISAGNILFDALTEPFERYGSDNMVNIVPAVPSSGVFRDGLFIHPPIPPAAQDPEDEAPLPYHAAVYQVDLTAYSENDPLVLDFYTGIIDNAKPQGIRFFVKVNDTEIFTITRKETSWIHHILDVSAFAGQSVKLEFATAPDPVSDYGWAIFAEPRIVLAGTNAAPADWSGPPADWQTSGAIQTGSGKWNLKAGESRVISAPLEVLNGYVELKGTTGSATPALKASGTLIADGQDKSTQSFDVVAIPAEAGTFRYMIPFNFDDVSTGTTPSRVKFTLTFTAGSTAEVTNFAILRNMGILNLKAAAPSGKRLYADRAWSYKAVFTNNGLGRIDSNDKLAVELVQNGRSEIKPISLLNPDKEISLKWDLPPASPGDQELVLNVMRNGVRTELKRTRVSILPSYNVNERNPSRIDTIANDKLTVAIYKKDGKAVEGHLYKKTTGGQKLLGTLPFGRLWLEGSAQTPIEGLSTTAKTDSSVTMKLKDKRGDVEVVWSVVNDRVLMSQRFTAADDAKLKVFDGPSFLAGDGSFGGAKDSAIFPGVDYLDQEKSSNTIAVLPPFHERSVPHPYKITIPAATIENDNDIMTFIWNPMLEWTRGQLHPSVLFDSPNREGYEHSIVGMFAPSIPYWVNENKTHAINAFPLTKGAEIKLDAELRVSRGDHALEGVTDYVKEKGLPDIPEPAPRSNEEQFKLTLNGLEKEKRGKDGWISFIGFSQAKSVELGLLQNLQTMRSVLDESDAARAQKILDNINKPAPNIEWSYTDSYWLRQDRDVIDDLYKISERRTQDLKNSQQPNGNWNFVPNRTTAPFGKEGDQTMGTTAPFVLQAIKSAKMTGSEEAWQVASKGLDAIAAFTKPTGAGPWELPLFGAESFASGLALLAAVEAYEYKKDPKHLELVVHLAETGLPFIYLWQIPDRKHSLYGSVASFSATNWRDGWWGRHVQWNGLVISDGLKQLAKYDQSIDWNKLADGIIWEGTRQAATTKREGRFPDNVDVALDKPVIQNIWPEWLLANMQYDTAAISPHWAAKEFGDIRVVSGVQIDSVEKTDTGLKVGITGLRRGVSYTAVQTDTSFTSYKINGQTFTLHQGLLSGEVQGVRAGRNMTGYIFKVAHSAPEATLELLK</sequence>
<dbReference type="OrthoDB" id="2480707at2"/>